<dbReference type="InterPro" id="IPR011870">
    <property type="entry name" value="LysX_arch"/>
</dbReference>
<name>A0A3R9PBK0_9CREN</name>
<comment type="similarity">
    <text evidence="2">Belongs to the RimK family. LysX subfamily.</text>
</comment>
<evidence type="ECO:0000256" key="5">
    <source>
        <dbReference type="ARBA" id="ARBA00022723"/>
    </source>
</evidence>
<keyword evidence="8" id="KW-0460">Magnesium</keyword>
<dbReference type="GO" id="GO:0009085">
    <property type="term" value="P:lysine biosynthetic process"/>
    <property type="evidence" value="ECO:0007669"/>
    <property type="project" value="InterPro"/>
</dbReference>
<dbReference type="Gene3D" id="3.30.470.20">
    <property type="entry name" value="ATP-grasp fold, B domain"/>
    <property type="match status" value="1"/>
</dbReference>
<comment type="cofactor">
    <cofactor evidence="1">
        <name>Mg(2+)</name>
        <dbReference type="ChEBI" id="CHEBI:18420"/>
    </cofactor>
</comment>
<comment type="caution">
    <text evidence="12">The sequence shown here is derived from an EMBL/GenBank/DDBJ whole genome shotgun (WGS) entry which is preliminary data.</text>
</comment>
<comment type="pathway">
    <text evidence="9">Amino-acid biosynthesis.</text>
</comment>
<dbReference type="PROSITE" id="PS50975">
    <property type="entry name" value="ATP_GRASP"/>
    <property type="match status" value="1"/>
</dbReference>
<accession>A0A3R9PBK0</accession>
<evidence type="ECO:0000313" key="13">
    <source>
        <dbReference type="Proteomes" id="UP000278149"/>
    </source>
</evidence>
<evidence type="ECO:0000256" key="8">
    <source>
        <dbReference type="ARBA" id="ARBA00022842"/>
    </source>
</evidence>
<feature type="domain" description="ATP-grasp" evidence="11">
    <location>
        <begin position="94"/>
        <end position="278"/>
    </location>
</feature>
<evidence type="ECO:0000256" key="3">
    <source>
        <dbReference type="ARBA" id="ARBA00022598"/>
    </source>
</evidence>
<evidence type="ECO:0000313" key="12">
    <source>
        <dbReference type="EMBL" id="RSN67482.1"/>
    </source>
</evidence>
<evidence type="ECO:0000256" key="7">
    <source>
        <dbReference type="ARBA" id="ARBA00022840"/>
    </source>
</evidence>
<evidence type="ECO:0000256" key="2">
    <source>
        <dbReference type="ARBA" id="ARBA00006239"/>
    </source>
</evidence>
<dbReference type="InterPro" id="IPR004666">
    <property type="entry name" value="Rp_bS6_RimK/Lys_biosynth_LsyX"/>
</dbReference>
<dbReference type="PANTHER" id="PTHR21621:SF2">
    <property type="entry name" value="COENZYME GAMMA-F420-2:ALPHA-L-GLUTAMATE LIGASE"/>
    <property type="match status" value="1"/>
</dbReference>
<evidence type="ECO:0000256" key="6">
    <source>
        <dbReference type="ARBA" id="ARBA00022741"/>
    </source>
</evidence>
<dbReference type="FunFam" id="3.30.1490.20:FF:000025">
    <property type="entry name" value="Alpha-aminoadipate--LysW ligase LysX protein"/>
    <property type="match status" value="1"/>
</dbReference>
<keyword evidence="4" id="KW-0028">Amino-acid biosynthesis</keyword>
<sequence>MGRMRVALVYERLREEESQILRAMERLGVEGVLLHLPSNHYRLEARASEADVALIRTMSHTNSVASSEILSNRGLKCVNSPEVIRVCGDKLLTSLKLISSGIPTPKTAVAFSPEGALRAAKEMGFPVVVKPVNGSWGRLVSLARDEEELRSIIEHREAIGSPYYRIHYIQEYIEKPDRDIRAYGTDKEFITAIYRISNHWITNTARGARVEPVRATEDLRDLVLRTCEALGGGFLGIDIVEDRERGLMVLEANAVTEFKNAARATGVDIAGELVRYAVSGCS</sequence>
<dbReference type="EMBL" id="RCOR01000043">
    <property type="protein sequence ID" value="RSN67482.1"/>
    <property type="molecule type" value="Genomic_DNA"/>
</dbReference>
<dbReference type="InterPro" id="IPR013651">
    <property type="entry name" value="ATP-grasp_RimK-type"/>
</dbReference>
<dbReference type="NCBIfam" id="TIGR00768">
    <property type="entry name" value="rimK_fam"/>
    <property type="match status" value="1"/>
</dbReference>
<dbReference type="Gene3D" id="3.40.50.20">
    <property type="match status" value="1"/>
</dbReference>
<dbReference type="Proteomes" id="UP000278149">
    <property type="component" value="Unassembled WGS sequence"/>
</dbReference>
<keyword evidence="7 10" id="KW-0067">ATP-binding</keyword>
<dbReference type="GO" id="GO:0005524">
    <property type="term" value="F:ATP binding"/>
    <property type="evidence" value="ECO:0007669"/>
    <property type="project" value="UniProtKB-UniRule"/>
</dbReference>
<dbReference type="InterPro" id="IPR054562">
    <property type="entry name" value="LysX/ArgX_preATP_grasp"/>
</dbReference>
<dbReference type="Pfam" id="PF22626">
    <property type="entry name" value="LysX_preATP_grasp"/>
    <property type="match status" value="1"/>
</dbReference>
<dbReference type="GO" id="GO:0046872">
    <property type="term" value="F:metal ion binding"/>
    <property type="evidence" value="ECO:0007669"/>
    <property type="project" value="UniProtKB-KW"/>
</dbReference>
<keyword evidence="3" id="KW-0436">Ligase</keyword>
<dbReference type="FunFam" id="3.30.470.20:FF:000058">
    <property type="entry name" value="Alpha-aminoadipate--LysW ligase LysX protein"/>
    <property type="match status" value="1"/>
</dbReference>
<evidence type="ECO:0000256" key="4">
    <source>
        <dbReference type="ARBA" id="ARBA00022605"/>
    </source>
</evidence>
<dbReference type="GO" id="GO:0005737">
    <property type="term" value="C:cytoplasm"/>
    <property type="evidence" value="ECO:0007669"/>
    <property type="project" value="TreeGrafter"/>
</dbReference>
<reference evidence="12 13" key="1">
    <citation type="submission" date="2018-10" db="EMBL/GenBank/DDBJ databases">
        <title>Co-occurring genomic capacity for anaerobic methane metabolism and dissimilatory sulfite reduction discovered in the Korarchaeota.</title>
        <authorList>
            <person name="Mckay L.J."/>
            <person name="Dlakic M."/>
            <person name="Fields M.W."/>
            <person name="Delmont T.O."/>
            <person name="Eren A.M."/>
            <person name="Jay Z.J."/>
            <person name="Klingelsmith K.B."/>
            <person name="Rusch D.B."/>
            <person name="Inskeep W.P."/>
        </authorList>
    </citation>
    <scope>NUCLEOTIDE SEQUENCE [LARGE SCALE GENOMIC DNA]</scope>
    <source>
        <strain evidence="12 13">WS</strain>
    </source>
</reference>
<dbReference type="InterPro" id="IPR016185">
    <property type="entry name" value="PreATP-grasp_dom_sf"/>
</dbReference>
<dbReference type="AlphaFoldDB" id="A0A3R9PBK0"/>
<proteinExistence type="inferred from homology"/>
<evidence type="ECO:0000256" key="10">
    <source>
        <dbReference type="PROSITE-ProRule" id="PRU00409"/>
    </source>
</evidence>
<protein>
    <submittedName>
        <fullName evidence="12">Lysine biosynthesis protein LysX</fullName>
    </submittedName>
</protein>
<organism evidence="12 13">
    <name type="scientific">Candidatus Korarchaeum cryptofilum</name>
    <dbReference type="NCBI Taxonomy" id="498846"/>
    <lineage>
        <taxon>Archaea</taxon>
        <taxon>Thermoproteota</taxon>
        <taxon>Candidatus Korarchaeia</taxon>
        <taxon>Candidatus Korarchaeales</taxon>
        <taxon>Candidatus Korarchaeaceae</taxon>
        <taxon>Candidatus Korarchaeum</taxon>
    </lineage>
</organism>
<evidence type="ECO:0000256" key="9">
    <source>
        <dbReference type="ARBA" id="ARBA00029440"/>
    </source>
</evidence>
<dbReference type="Gene3D" id="3.30.1490.20">
    <property type="entry name" value="ATP-grasp fold, A domain"/>
    <property type="match status" value="1"/>
</dbReference>
<evidence type="ECO:0000256" key="1">
    <source>
        <dbReference type="ARBA" id="ARBA00001946"/>
    </source>
</evidence>
<dbReference type="SUPFAM" id="SSF52440">
    <property type="entry name" value="PreATP-grasp domain"/>
    <property type="match status" value="1"/>
</dbReference>
<dbReference type="GO" id="GO:0043774">
    <property type="term" value="F:coenzyme F420-2 alpha-glutamyl ligase activity"/>
    <property type="evidence" value="ECO:0007669"/>
    <property type="project" value="TreeGrafter"/>
</dbReference>
<gene>
    <name evidence="12" type="primary">lysX</name>
    <name evidence="12" type="ORF">D9Q81_08375</name>
</gene>
<dbReference type="Pfam" id="PF08443">
    <property type="entry name" value="RimK"/>
    <property type="match status" value="1"/>
</dbReference>
<dbReference type="SUPFAM" id="SSF56059">
    <property type="entry name" value="Glutathione synthetase ATP-binding domain-like"/>
    <property type="match status" value="1"/>
</dbReference>
<dbReference type="NCBIfam" id="TIGR02144">
    <property type="entry name" value="LysX_arch"/>
    <property type="match status" value="1"/>
</dbReference>
<keyword evidence="6 10" id="KW-0547">Nucleotide-binding</keyword>
<dbReference type="InterPro" id="IPR011761">
    <property type="entry name" value="ATP-grasp"/>
</dbReference>
<evidence type="ECO:0000259" key="11">
    <source>
        <dbReference type="PROSITE" id="PS50975"/>
    </source>
</evidence>
<dbReference type="PANTHER" id="PTHR21621">
    <property type="entry name" value="RIBOSOMAL PROTEIN S6 MODIFICATION PROTEIN"/>
    <property type="match status" value="1"/>
</dbReference>
<keyword evidence="5" id="KW-0479">Metal-binding</keyword>
<dbReference type="InterPro" id="IPR013815">
    <property type="entry name" value="ATP_grasp_subdomain_1"/>
</dbReference>